<gene>
    <name evidence="1" type="ORF">BO71DRAFT_255800</name>
</gene>
<sequence>MVSATATPWLKVRHRRFTSHRFSYIRMVRRPTVPERRFSAPCPWPCFSSPSRSVRINPNRWGRALLHLAYGPFR</sequence>
<protein>
    <submittedName>
        <fullName evidence="1">Uncharacterized protein</fullName>
    </submittedName>
</protein>
<dbReference type="Proteomes" id="UP000247810">
    <property type="component" value="Unassembled WGS sequence"/>
</dbReference>
<keyword evidence="2" id="KW-1185">Reference proteome</keyword>
<accession>A0A319D839</accession>
<dbReference type="AlphaFoldDB" id="A0A319D839"/>
<name>A0A319D839_9EURO</name>
<reference evidence="1 2" key="1">
    <citation type="submission" date="2018-02" db="EMBL/GenBank/DDBJ databases">
        <title>The genomes of Aspergillus section Nigri reveals drivers in fungal speciation.</title>
        <authorList>
            <consortium name="DOE Joint Genome Institute"/>
            <person name="Vesth T.C."/>
            <person name="Nybo J."/>
            <person name="Theobald S."/>
            <person name="Brandl J."/>
            <person name="Frisvad J.C."/>
            <person name="Nielsen K.F."/>
            <person name="Lyhne E.K."/>
            <person name="Kogle M.E."/>
            <person name="Kuo A."/>
            <person name="Riley R."/>
            <person name="Clum A."/>
            <person name="Nolan M."/>
            <person name="Lipzen A."/>
            <person name="Salamov A."/>
            <person name="Henrissat B."/>
            <person name="Wiebenga A."/>
            <person name="De vries R.P."/>
            <person name="Grigoriev I.V."/>
            <person name="Mortensen U.H."/>
            <person name="Andersen M.R."/>
            <person name="Baker S.E."/>
        </authorList>
    </citation>
    <scope>NUCLEOTIDE SEQUENCE [LARGE SCALE GENOMIC DNA]</scope>
    <source>
        <strain evidence="1 2">CBS 707.79</strain>
    </source>
</reference>
<dbReference type="EMBL" id="KZ825893">
    <property type="protein sequence ID" value="PYH93419.1"/>
    <property type="molecule type" value="Genomic_DNA"/>
</dbReference>
<evidence type="ECO:0000313" key="1">
    <source>
        <dbReference type="EMBL" id="PYH93419.1"/>
    </source>
</evidence>
<evidence type="ECO:0000313" key="2">
    <source>
        <dbReference type="Proteomes" id="UP000247810"/>
    </source>
</evidence>
<dbReference type="VEuPathDB" id="FungiDB:BO71DRAFT_255800"/>
<organism evidence="1 2">
    <name type="scientific">Aspergillus ellipticus CBS 707.79</name>
    <dbReference type="NCBI Taxonomy" id="1448320"/>
    <lineage>
        <taxon>Eukaryota</taxon>
        <taxon>Fungi</taxon>
        <taxon>Dikarya</taxon>
        <taxon>Ascomycota</taxon>
        <taxon>Pezizomycotina</taxon>
        <taxon>Eurotiomycetes</taxon>
        <taxon>Eurotiomycetidae</taxon>
        <taxon>Eurotiales</taxon>
        <taxon>Aspergillaceae</taxon>
        <taxon>Aspergillus</taxon>
        <taxon>Aspergillus subgen. Circumdati</taxon>
    </lineage>
</organism>
<proteinExistence type="predicted"/>